<name>A0A1N6XEZ2_AQUAC</name>
<evidence type="ECO:0000256" key="1">
    <source>
        <dbReference type="SAM" id="Phobius"/>
    </source>
</evidence>
<evidence type="ECO:0000313" key="3">
    <source>
        <dbReference type="Proteomes" id="UP000185841"/>
    </source>
</evidence>
<evidence type="ECO:0000313" key="2">
    <source>
        <dbReference type="EMBL" id="SIR00922.1"/>
    </source>
</evidence>
<keyword evidence="1" id="KW-0812">Transmembrane</keyword>
<dbReference type="RefSeq" id="WP_076429404.1">
    <property type="nucleotide sequence ID" value="NZ_FTMP01000012.1"/>
</dbReference>
<feature type="transmembrane region" description="Helical" evidence="1">
    <location>
        <begin position="7"/>
        <end position="26"/>
    </location>
</feature>
<proteinExistence type="predicted"/>
<keyword evidence="1" id="KW-1133">Transmembrane helix</keyword>
<keyword evidence="1" id="KW-0472">Membrane</keyword>
<feature type="transmembrane region" description="Helical" evidence="1">
    <location>
        <begin position="32"/>
        <end position="49"/>
    </location>
</feature>
<gene>
    <name evidence="2" type="ORF">SAMN05878282_112119</name>
</gene>
<sequence>MKTTLLKVKVLFCWGLLVALLCGLYLPEFAKAAMPFVLCVALAAVLMYSPEYMPAVMRVIKRHIPKATTPQATKVTAGCVKATWCPKIDYENYEIPSYARRMEAQ</sequence>
<dbReference type="EMBL" id="FTMP01000012">
    <property type="protein sequence ID" value="SIR00922.1"/>
    <property type="molecule type" value="Genomic_DNA"/>
</dbReference>
<reference evidence="2 3" key="1">
    <citation type="submission" date="2017-01" db="EMBL/GenBank/DDBJ databases">
        <authorList>
            <person name="Mah S.A."/>
            <person name="Swanson W.J."/>
            <person name="Moy G.W."/>
            <person name="Vacquier V.D."/>
        </authorList>
    </citation>
    <scope>NUCLEOTIDE SEQUENCE [LARGE SCALE GENOMIC DNA]</scope>
    <source>
        <strain evidence="2 3">RU36E</strain>
    </source>
</reference>
<accession>A0A1N6XEZ2</accession>
<protein>
    <submittedName>
        <fullName evidence="2">Uncharacterized protein</fullName>
    </submittedName>
</protein>
<dbReference type="Proteomes" id="UP000185841">
    <property type="component" value="Unassembled WGS sequence"/>
</dbReference>
<organism evidence="2 3">
    <name type="scientific">Aquipseudomonas alcaligenes</name>
    <name type="common">Pseudomonas alcaligenes</name>
    <dbReference type="NCBI Taxonomy" id="43263"/>
    <lineage>
        <taxon>Bacteria</taxon>
        <taxon>Pseudomonadati</taxon>
        <taxon>Pseudomonadota</taxon>
        <taxon>Gammaproteobacteria</taxon>
        <taxon>Pseudomonadales</taxon>
        <taxon>Pseudomonadaceae</taxon>
        <taxon>Aquipseudomonas</taxon>
    </lineage>
</organism>
<dbReference type="AlphaFoldDB" id="A0A1N6XEZ2"/>